<feature type="transmembrane region" description="Helical" evidence="1">
    <location>
        <begin position="82"/>
        <end position="108"/>
    </location>
</feature>
<dbReference type="AlphaFoldDB" id="A0A6N4SQE6"/>
<evidence type="ECO:0000313" key="2">
    <source>
        <dbReference type="EMBL" id="ABG58577.1"/>
    </source>
</evidence>
<feature type="transmembrane region" description="Helical" evidence="1">
    <location>
        <begin position="20"/>
        <end position="37"/>
    </location>
</feature>
<keyword evidence="3" id="KW-1185">Reference proteome</keyword>
<proteinExistence type="predicted"/>
<organism evidence="2 3">
    <name type="scientific">Cytophaga hutchinsonii (strain ATCC 33406 / DSM 1761 / CIP 103989 / NBRC 15051 / NCIMB 9469 / D465)</name>
    <dbReference type="NCBI Taxonomy" id="269798"/>
    <lineage>
        <taxon>Bacteria</taxon>
        <taxon>Pseudomonadati</taxon>
        <taxon>Bacteroidota</taxon>
        <taxon>Cytophagia</taxon>
        <taxon>Cytophagales</taxon>
        <taxon>Cytophagaceae</taxon>
        <taxon>Cytophaga</taxon>
    </lineage>
</organism>
<dbReference type="Proteomes" id="UP000001822">
    <property type="component" value="Chromosome"/>
</dbReference>
<keyword evidence="1" id="KW-0812">Transmembrane</keyword>
<reference evidence="2 3" key="1">
    <citation type="journal article" date="2007" name="Appl. Environ. Microbiol.">
        <title>Genome sequence of the cellulolytic gliding bacterium Cytophaga hutchinsonii.</title>
        <authorList>
            <person name="Xie G."/>
            <person name="Bruce D.C."/>
            <person name="Challacombe J.F."/>
            <person name="Chertkov O."/>
            <person name="Detter J.C."/>
            <person name="Gilna P."/>
            <person name="Han C.S."/>
            <person name="Lucas S."/>
            <person name="Misra M."/>
            <person name="Myers G.L."/>
            <person name="Richardson P."/>
            <person name="Tapia R."/>
            <person name="Thayer N."/>
            <person name="Thompson L.S."/>
            <person name="Brettin T.S."/>
            <person name="Henrissat B."/>
            <person name="Wilson D.B."/>
            <person name="McBride M.J."/>
        </authorList>
    </citation>
    <scope>NUCLEOTIDE SEQUENCE [LARGE SCALE GENOMIC DNA]</scope>
    <source>
        <strain evidence="3">ATCC 33406 / DSM 1761 / CIP 103989 / NBRC 15051 / NCIMB 9469 / D465</strain>
    </source>
</reference>
<evidence type="ECO:0000256" key="1">
    <source>
        <dbReference type="SAM" id="Phobius"/>
    </source>
</evidence>
<feature type="transmembrane region" description="Helical" evidence="1">
    <location>
        <begin position="49"/>
        <end position="75"/>
    </location>
</feature>
<gene>
    <name evidence="2" type="ordered locus">CHU_1305</name>
</gene>
<protein>
    <submittedName>
        <fullName evidence="2">Uncharacterized protein</fullName>
    </submittedName>
</protein>
<dbReference type="KEGG" id="chu:CHU_1305"/>
<accession>A0A6N4SQE6</accession>
<keyword evidence="1" id="KW-1133">Transmembrane helix</keyword>
<keyword evidence="1" id="KW-0472">Membrane</keyword>
<sequence>MNIPAVHTQQKANSSDTTALIRMLISSLLLLSTLYFIPVLVCYGFNAGFELWICAAALNLMAQPLLLSTCIYIFLTIKLPKAYLYALFILLNITLFLLPIAIICLIFNTPWNFNFG</sequence>
<dbReference type="EMBL" id="CP000383">
    <property type="protein sequence ID" value="ABG58577.1"/>
    <property type="molecule type" value="Genomic_DNA"/>
</dbReference>
<name>A0A6N4SQE6_CYTH3</name>
<evidence type="ECO:0000313" key="3">
    <source>
        <dbReference type="Proteomes" id="UP000001822"/>
    </source>
</evidence>